<keyword evidence="3" id="KW-0238">DNA-binding</keyword>
<evidence type="ECO:0000313" key="6">
    <source>
        <dbReference type="EMBL" id="MEA5260342.1"/>
    </source>
</evidence>
<dbReference type="EMBL" id="JAYFUL010000051">
    <property type="protein sequence ID" value="MEA5260342.1"/>
    <property type="molecule type" value="Genomic_DNA"/>
</dbReference>
<dbReference type="PANTHER" id="PTHR30629:SF2">
    <property type="entry name" value="PROPHAGE INTEGRASE INTS-RELATED"/>
    <property type="match status" value="1"/>
</dbReference>
<reference evidence="6 7" key="1">
    <citation type="submission" date="2023-12" db="EMBL/GenBank/DDBJ databases">
        <title>Novel species of the genus Arcicella isolated from rivers.</title>
        <authorList>
            <person name="Lu H."/>
        </authorList>
    </citation>
    <scope>NUCLEOTIDE SEQUENCE [LARGE SCALE GENOMIC DNA]</scope>
    <source>
        <strain evidence="6 7">LMG 21963</strain>
    </source>
</reference>
<evidence type="ECO:0000259" key="5">
    <source>
        <dbReference type="PROSITE" id="PS51898"/>
    </source>
</evidence>
<dbReference type="Pfam" id="PF00589">
    <property type="entry name" value="Phage_integrase"/>
    <property type="match status" value="1"/>
</dbReference>
<evidence type="ECO:0000256" key="4">
    <source>
        <dbReference type="ARBA" id="ARBA00023172"/>
    </source>
</evidence>
<feature type="domain" description="Tyr recombinase" evidence="5">
    <location>
        <begin position="202"/>
        <end position="384"/>
    </location>
</feature>
<dbReference type="SUPFAM" id="SSF56349">
    <property type="entry name" value="DNA breaking-rejoining enzymes"/>
    <property type="match status" value="1"/>
</dbReference>
<comment type="caution">
    <text evidence="6">The sequence shown here is derived from an EMBL/GenBank/DDBJ whole genome shotgun (WGS) entry which is preliminary data.</text>
</comment>
<evidence type="ECO:0000256" key="1">
    <source>
        <dbReference type="ARBA" id="ARBA00008857"/>
    </source>
</evidence>
<dbReference type="InterPro" id="IPR038488">
    <property type="entry name" value="Integrase_DNA-bd_sf"/>
</dbReference>
<keyword evidence="4" id="KW-0233">DNA recombination</keyword>
<organism evidence="6 7">
    <name type="scientific">Arcicella aquatica</name>
    <dbReference type="NCBI Taxonomy" id="217141"/>
    <lineage>
        <taxon>Bacteria</taxon>
        <taxon>Pseudomonadati</taxon>
        <taxon>Bacteroidota</taxon>
        <taxon>Cytophagia</taxon>
        <taxon>Cytophagales</taxon>
        <taxon>Flectobacillaceae</taxon>
        <taxon>Arcicella</taxon>
    </lineage>
</organism>
<accession>A0ABU5QTB9</accession>
<sequence>MSLSDLAIRHATPKQKPFKLSDTEGLFLDVRPTGKKIWRLKYYFLGNERLYTIGNYPSINLVKAREKRDELKSVIAEGKNPSEIKAEQKRLVIFHNAQTFQIVAEEWHNRKLDTWTKAYGRTILYRLQMNVFPCFGHKRISTITVQDIIHCLHKIEDRNAYDLTKRVLHIIGQVLRYAVITGRAERDVTPDLRGALKRHKSGHYACISPEEIPDFLKALNSNNARLYRQTVLAIRLLMLTFVRTKELIEATWDEFDFDRKIWTIPPERMKMRRQHEVPLSRQVIEILQDLKNMFPTRQYILPSIINSKKPISNNTILKALESMGYKGRMTGHGFRALAMSTIKENFDYRHEVIDRQLAHLPSNRVDQAYDRAQFMPQRIQMMQDWADFVDSR</sequence>
<name>A0ABU5QTB9_9BACT</name>
<dbReference type="InterPro" id="IPR010998">
    <property type="entry name" value="Integrase_recombinase_N"/>
</dbReference>
<dbReference type="PANTHER" id="PTHR30629">
    <property type="entry name" value="PROPHAGE INTEGRASE"/>
    <property type="match status" value="1"/>
</dbReference>
<dbReference type="RefSeq" id="WP_323252770.1">
    <property type="nucleotide sequence ID" value="NZ_JAYFUL010000051.1"/>
</dbReference>
<keyword evidence="7" id="KW-1185">Reference proteome</keyword>
<dbReference type="InterPro" id="IPR053876">
    <property type="entry name" value="Phage_int_M"/>
</dbReference>
<keyword evidence="2" id="KW-0229">DNA integration</keyword>
<dbReference type="InterPro" id="IPR050808">
    <property type="entry name" value="Phage_Integrase"/>
</dbReference>
<dbReference type="Gene3D" id="1.10.443.10">
    <property type="entry name" value="Intergrase catalytic core"/>
    <property type="match status" value="1"/>
</dbReference>
<proteinExistence type="inferred from homology"/>
<evidence type="ECO:0000313" key="7">
    <source>
        <dbReference type="Proteomes" id="UP001304671"/>
    </source>
</evidence>
<dbReference type="InterPro" id="IPR013762">
    <property type="entry name" value="Integrase-like_cat_sf"/>
</dbReference>
<evidence type="ECO:0000256" key="3">
    <source>
        <dbReference type="ARBA" id="ARBA00023125"/>
    </source>
</evidence>
<dbReference type="Proteomes" id="UP001304671">
    <property type="component" value="Unassembled WGS sequence"/>
</dbReference>
<protein>
    <submittedName>
        <fullName evidence="6">Tyrosine-type recombinase/integrase</fullName>
    </submittedName>
</protein>
<evidence type="ECO:0000256" key="2">
    <source>
        <dbReference type="ARBA" id="ARBA00022908"/>
    </source>
</evidence>
<dbReference type="PROSITE" id="PS51898">
    <property type="entry name" value="TYR_RECOMBINASE"/>
    <property type="match status" value="1"/>
</dbReference>
<dbReference type="InterPro" id="IPR011010">
    <property type="entry name" value="DNA_brk_join_enz"/>
</dbReference>
<dbReference type="Gene3D" id="3.30.160.390">
    <property type="entry name" value="Integrase, DNA-binding domain"/>
    <property type="match status" value="1"/>
</dbReference>
<dbReference type="InterPro" id="IPR002104">
    <property type="entry name" value="Integrase_catalytic"/>
</dbReference>
<comment type="similarity">
    <text evidence="1">Belongs to the 'phage' integrase family.</text>
</comment>
<dbReference type="CDD" id="cd00801">
    <property type="entry name" value="INT_P4_C"/>
    <property type="match status" value="1"/>
</dbReference>
<gene>
    <name evidence="6" type="ORF">VB264_21260</name>
</gene>
<dbReference type="Pfam" id="PF13356">
    <property type="entry name" value="Arm-DNA-bind_3"/>
    <property type="match status" value="1"/>
</dbReference>
<dbReference type="InterPro" id="IPR025166">
    <property type="entry name" value="Integrase_DNA_bind_dom"/>
</dbReference>
<dbReference type="Pfam" id="PF22022">
    <property type="entry name" value="Phage_int_M"/>
    <property type="match status" value="1"/>
</dbReference>
<dbReference type="Gene3D" id="1.10.150.130">
    <property type="match status" value="1"/>
</dbReference>